<evidence type="ECO:0000313" key="14">
    <source>
        <dbReference type="Proteomes" id="UP000619534"/>
    </source>
</evidence>
<dbReference type="PIRSF" id="PIRSF006250">
    <property type="entry name" value="NadC_ModD"/>
    <property type="match status" value="1"/>
</dbReference>
<evidence type="ECO:0000259" key="11">
    <source>
        <dbReference type="Pfam" id="PF01729"/>
    </source>
</evidence>
<evidence type="ECO:0000256" key="1">
    <source>
        <dbReference type="ARBA" id="ARBA00003237"/>
    </source>
</evidence>
<dbReference type="InterPro" id="IPR002638">
    <property type="entry name" value="Quinolinate_PRibosylTrfase_C"/>
</dbReference>
<dbReference type="PANTHER" id="PTHR32179">
    <property type="entry name" value="NICOTINATE-NUCLEOTIDE PYROPHOSPHORYLASE [CARBOXYLATING]"/>
    <property type="match status" value="1"/>
</dbReference>
<comment type="catalytic activity">
    <reaction evidence="9">
        <text>nicotinate beta-D-ribonucleotide + CO2 + diphosphate = quinolinate + 5-phospho-alpha-D-ribose 1-diphosphate + 2 H(+)</text>
        <dbReference type="Rhea" id="RHEA:12733"/>
        <dbReference type="ChEBI" id="CHEBI:15378"/>
        <dbReference type="ChEBI" id="CHEBI:16526"/>
        <dbReference type="ChEBI" id="CHEBI:29959"/>
        <dbReference type="ChEBI" id="CHEBI:33019"/>
        <dbReference type="ChEBI" id="CHEBI:57502"/>
        <dbReference type="ChEBI" id="CHEBI:58017"/>
        <dbReference type="EC" id="2.4.2.19"/>
    </reaction>
</comment>
<evidence type="ECO:0000256" key="4">
    <source>
        <dbReference type="ARBA" id="ARBA00011944"/>
    </source>
</evidence>
<gene>
    <name evidence="13" type="ORF">GCM10007216_33440</name>
</gene>
<comment type="caution">
    <text evidence="13">The sequence shown here is derived from an EMBL/GenBank/DDBJ whole genome shotgun (WGS) entry which is preliminary data.</text>
</comment>
<evidence type="ECO:0000256" key="3">
    <source>
        <dbReference type="ARBA" id="ARBA00009400"/>
    </source>
</evidence>
<dbReference type="Gene3D" id="3.90.1170.20">
    <property type="entry name" value="Quinolinate phosphoribosyl transferase, N-terminal domain"/>
    <property type="match status" value="1"/>
</dbReference>
<dbReference type="PANTHER" id="PTHR32179:SF3">
    <property type="entry name" value="NICOTINATE-NUCLEOTIDE PYROPHOSPHORYLASE [CARBOXYLATING]"/>
    <property type="match status" value="1"/>
</dbReference>
<dbReference type="InterPro" id="IPR013785">
    <property type="entry name" value="Aldolase_TIM"/>
</dbReference>
<sequence length="270" mass="29569">MEDIGDQDLTSDVLFDRDTKGEIRFLAKQEGILCGTDIITTGYGILDPEVEIEVWQQDGNHLQAGDEIARAYGNMASLLKGERVILNLLQRMSGIATLTRQAVQSLASDHTRICDTRKTTPGLRMLEKYAVRTGGGYNHRNGLYDAVMLKDNHIAFAGSVTEAVRKLRDRLGHMVKIEVETENEGQVVEAVNAEVDCIMFDNRSPEEIKVLVQLVPGSIKTEASGGIAIDQLASFRDCGVDYISLGCLTHSASALDISAKVPIMERSLST</sequence>
<name>A0ABQ1PNA2_9BACI</name>
<dbReference type="SUPFAM" id="SSF51690">
    <property type="entry name" value="Nicotinate/Quinolinate PRTase C-terminal domain-like"/>
    <property type="match status" value="1"/>
</dbReference>
<dbReference type="Pfam" id="PF02749">
    <property type="entry name" value="QRPTase_N"/>
    <property type="match status" value="1"/>
</dbReference>
<dbReference type="Pfam" id="PF01729">
    <property type="entry name" value="QRPTase_C"/>
    <property type="match status" value="1"/>
</dbReference>
<dbReference type="InterPro" id="IPR037128">
    <property type="entry name" value="Quinolinate_PRibosylTase_N_sf"/>
</dbReference>
<keyword evidence="14" id="KW-1185">Reference proteome</keyword>
<evidence type="ECO:0000256" key="7">
    <source>
        <dbReference type="ARBA" id="ARBA00022679"/>
    </source>
</evidence>
<dbReference type="Gene3D" id="3.20.20.70">
    <property type="entry name" value="Aldolase class I"/>
    <property type="match status" value="1"/>
</dbReference>
<dbReference type="InterPro" id="IPR004393">
    <property type="entry name" value="NadC"/>
</dbReference>
<dbReference type="NCBIfam" id="TIGR00078">
    <property type="entry name" value="nadC"/>
    <property type="match status" value="1"/>
</dbReference>
<dbReference type="CDD" id="cd01572">
    <property type="entry name" value="QPRTase"/>
    <property type="match status" value="1"/>
</dbReference>
<dbReference type="SUPFAM" id="SSF54675">
    <property type="entry name" value="Nicotinate/Quinolinate PRTase N-terminal domain-like"/>
    <property type="match status" value="1"/>
</dbReference>
<proteinExistence type="inferred from homology"/>
<comment type="similarity">
    <text evidence="3 10">Belongs to the NadC/ModD family.</text>
</comment>
<keyword evidence="5" id="KW-0662">Pyridine nucleotide biosynthesis</keyword>
<dbReference type="Proteomes" id="UP000619534">
    <property type="component" value="Unassembled WGS sequence"/>
</dbReference>
<evidence type="ECO:0000256" key="2">
    <source>
        <dbReference type="ARBA" id="ARBA00004893"/>
    </source>
</evidence>
<keyword evidence="6 10" id="KW-0328">Glycosyltransferase</keyword>
<dbReference type="EMBL" id="BMCJ01000007">
    <property type="protein sequence ID" value="GGD00019.1"/>
    <property type="molecule type" value="Genomic_DNA"/>
</dbReference>
<evidence type="ECO:0000256" key="5">
    <source>
        <dbReference type="ARBA" id="ARBA00022642"/>
    </source>
</evidence>
<reference evidence="14" key="1">
    <citation type="journal article" date="2019" name="Int. J. Syst. Evol. Microbiol.">
        <title>The Global Catalogue of Microorganisms (GCM) 10K type strain sequencing project: providing services to taxonomists for standard genome sequencing and annotation.</title>
        <authorList>
            <consortium name="The Broad Institute Genomics Platform"/>
            <consortium name="The Broad Institute Genome Sequencing Center for Infectious Disease"/>
            <person name="Wu L."/>
            <person name="Ma J."/>
        </authorList>
    </citation>
    <scope>NUCLEOTIDE SEQUENCE [LARGE SCALE GENOMIC DNA]</scope>
    <source>
        <strain evidence="14">CCM 7282</strain>
    </source>
</reference>
<evidence type="ECO:0000256" key="8">
    <source>
        <dbReference type="ARBA" id="ARBA00033102"/>
    </source>
</evidence>
<feature type="domain" description="Quinolinate phosphoribosyl transferase C-terminal" evidence="11">
    <location>
        <begin position="95"/>
        <end position="258"/>
    </location>
</feature>
<dbReference type="InterPro" id="IPR036068">
    <property type="entry name" value="Nicotinate_pribotase-like_C"/>
</dbReference>
<evidence type="ECO:0000313" key="13">
    <source>
        <dbReference type="EMBL" id="GGD00019.1"/>
    </source>
</evidence>
<organism evidence="13 14">
    <name type="scientific">Thalassobacillus devorans</name>
    <dbReference type="NCBI Taxonomy" id="279813"/>
    <lineage>
        <taxon>Bacteria</taxon>
        <taxon>Bacillati</taxon>
        <taxon>Bacillota</taxon>
        <taxon>Bacilli</taxon>
        <taxon>Bacillales</taxon>
        <taxon>Bacillaceae</taxon>
        <taxon>Thalassobacillus</taxon>
    </lineage>
</organism>
<evidence type="ECO:0000259" key="12">
    <source>
        <dbReference type="Pfam" id="PF02749"/>
    </source>
</evidence>
<evidence type="ECO:0000256" key="6">
    <source>
        <dbReference type="ARBA" id="ARBA00022676"/>
    </source>
</evidence>
<accession>A0ABQ1PNA2</accession>
<dbReference type="InterPro" id="IPR022412">
    <property type="entry name" value="Quinolinate_PRibosylTrfase_N"/>
</dbReference>
<dbReference type="InterPro" id="IPR027277">
    <property type="entry name" value="NadC/ModD"/>
</dbReference>
<feature type="domain" description="Quinolinate phosphoribosyl transferase N-terminal" evidence="12">
    <location>
        <begin position="8"/>
        <end position="93"/>
    </location>
</feature>
<dbReference type="EC" id="2.4.2.19" evidence="4"/>
<evidence type="ECO:0000256" key="10">
    <source>
        <dbReference type="PIRNR" id="PIRNR006250"/>
    </source>
</evidence>
<evidence type="ECO:0000256" key="9">
    <source>
        <dbReference type="ARBA" id="ARBA00047445"/>
    </source>
</evidence>
<protein>
    <recommendedName>
        <fullName evidence="4">nicotinate-nucleotide diphosphorylase (carboxylating)</fullName>
        <ecNumber evidence="4">2.4.2.19</ecNumber>
    </recommendedName>
    <alternativeName>
        <fullName evidence="8">Quinolinate phosphoribosyltransferase [decarboxylating]</fullName>
    </alternativeName>
</protein>
<comment type="function">
    <text evidence="1">Involved in the catabolism of quinolinic acid (QA).</text>
</comment>
<comment type="pathway">
    <text evidence="2">Cofactor biosynthesis; NAD(+) biosynthesis; nicotinate D-ribonucleotide from quinolinate: step 1/1.</text>
</comment>
<keyword evidence="7 10" id="KW-0808">Transferase</keyword>